<dbReference type="AlphaFoldDB" id="A0A928KW74"/>
<name>A0A928KW74_9FIRM</name>
<organism evidence="1 2">
    <name type="scientific">Faecalispora sporosphaeroides</name>
    <dbReference type="NCBI Taxonomy" id="1549"/>
    <lineage>
        <taxon>Bacteria</taxon>
        <taxon>Bacillati</taxon>
        <taxon>Bacillota</taxon>
        <taxon>Clostridia</taxon>
        <taxon>Eubacteriales</taxon>
        <taxon>Oscillospiraceae</taxon>
        <taxon>Faecalispora</taxon>
    </lineage>
</organism>
<gene>
    <name evidence="1" type="ORF">E7512_06840</name>
</gene>
<comment type="caution">
    <text evidence="1">The sequence shown here is derived from an EMBL/GenBank/DDBJ whole genome shotgun (WGS) entry which is preliminary data.</text>
</comment>
<dbReference type="Proteomes" id="UP000754750">
    <property type="component" value="Unassembled WGS sequence"/>
</dbReference>
<protein>
    <submittedName>
        <fullName evidence="1">Uncharacterized protein</fullName>
    </submittedName>
</protein>
<evidence type="ECO:0000313" key="1">
    <source>
        <dbReference type="EMBL" id="MBE6833286.1"/>
    </source>
</evidence>
<proteinExistence type="predicted"/>
<accession>A0A928KW74</accession>
<dbReference type="RefSeq" id="WP_326840282.1">
    <property type="nucleotide sequence ID" value="NZ_JBKWRC010000002.1"/>
</dbReference>
<evidence type="ECO:0000313" key="2">
    <source>
        <dbReference type="Proteomes" id="UP000754750"/>
    </source>
</evidence>
<reference evidence="1" key="1">
    <citation type="submission" date="2019-04" db="EMBL/GenBank/DDBJ databases">
        <title>Evolution of Biomass-Degrading Anaerobic Consortia Revealed by Metagenomics.</title>
        <authorList>
            <person name="Peng X."/>
        </authorList>
    </citation>
    <scope>NUCLEOTIDE SEQUENCE</scope>
    <source>
        <strain evidence="1">SIG551</strain>
    </source>
</reference>
<dbReference type="EMBL" id="SVNY01000003">
    <property type="protein sequence ID" value="MBE6833286.1"/>
    <property type="molecule type" value="Genomic_DNA"/>
</dbReference>
<sequence length="97" mass="10628">MPLFQLTDLKYHTIIKSNLSLLCKAAFLEPAISFLPPAERGSTVLRRLAGSEYPFKAAASFRSEGGWKGVGLFYFLKAMAAEASRFLALSKIGIKSI</sequence>